<dbReference type="InterPro" id="IPR036852">
    <property type="entry name" value="Peptidase_S8/S53_dom_sf"/>
</dbReference>
<name>A0ABS9RQ15_9GAMM</name>
<comment type="caution">
    <text evidence="7">The sequence shown here is derived from an EMBL/GenBank/DDBJ whole genome shotgun (WGS) entry which is preliminary data.</text>
</comment>
<sequence>MTYTYRGGKKLTLRKRPDQFVCRALPETLRAAGIADDAERVSSIASRVKTRARDLEPLMARGRTLAPTHHAYQVADSGEDFLITDRIFVTFAEPLSDTQVAEFAGRYGLLLRERYSERDCLFQLTTHTGINPVKLVVKLTEEEPLVAQAENDLNYLAAKRAFVPPSDREYDRQWHLHDHLSHPEVDPRANARCEPAWQLLDGFGSREVVVGVSDDGCKLDHPDFAAPGKFPAWGYFSGTRLVTRDDIDARPEEMYQQGANHGTSCAGVIAGEAGTRLTVGASPACRLLPIKWESDGPSLMINDSKMLTMLGFIADKVDILSNSWGAVPRFLFASMVIRRLTRLATGGGRRGSGLLFLWAAGNENCPILHEADQDVPHTHGWVFEGGSWQWGGVQTARRFANNLVGIPGVMHVAALASTARRSHYSNYGTGIDLCAPTSNSHAYFRMPVAGLGITTTSGETGQLTQEFGGTSSATPLVAGVAALVLSANPRLSALEVASVLRRTAAKDLDDTPYPRTPPASFDPDTSWDVSPIAPFDSGAFQDTGHDDGSWSPWFGHGRVDAERAVAQALELRGEIIPPTSEERYVSRPGLTIPDNRRDGIRDTLEVRHTGQVDVLRVAVDIPHAYIGDLVVTLIAPSGLAVVLHDRAGGSRHNLSEQWEIATLPTLRQLKGEEADGTWTLWVRDEAPLDTGHLEEWSLELGVIAATPRLTAEEAPGVSIPDKDPAGIERGLTIAEEGRIAAIRVALDITHTYIGDLRVTLRSPAGTSVRLHDRLGGSRDNLRATYDSADLTTLQALRGEPCQGEWRLWVQDLVARDIGKLNRWSLELRPEVPAPTPARTATAPRGRKAAAKPKATKGTRSE</sequence>
<dbReference type="SUPFAM" id="SSF52743">
    <property type="entry name" value="Subtilisin-like"/>
    <property type="match status" value="1"/>
</dbReference>
<dbReference type="PRINTS" id="PR00723">
    <property type="entry name" value="SUBTILISIN"/>
</dbReference>
<evidence type="ECO:0000259" key="6">
    <source>
        <dbReference type="PROSITE" id="PS51829"/>
    </source>
</evidence>
<dbReference type="PANTHER" id="PTHR42884:SF14">
    <property type="entry name" value="NEUROENDOCRINE CONVERTASE 1"/>
    <property type="match status" value="1"/>
</dbReference>
<dbReference type="Gene3D" id="2.60.120.260">
    <property type="entry name" value="Galactose-binding domain-like"/>
    <property type="match status" value="2"/>
</dbReference>
<dbReference type="Proteomes" id="UP001202117">
    <property type="component" value="Unassembled WGS sequence"/>
</dbReference>
<feature type="active site" description="Charge relay system" evidence="4">
    <location>
        <position position="471"/>
    </location>
</feature>
<feature type="domain" description="P/Homo B" evidence="6">
    <location>
        <begin position="705"/>
        <end position="833"/>
    </location>
</feature>
<keyword evidence="2 4" id="KW-0378">Hydrolase</keyword>
<dbReference type="PROSITE" id="PS00138">
    <property type="entry name" value="SUBTILASE_SER"/>
    <property type="match status" value="1"/>
</dbReference>
<comment type="similarity">
    <text evidence="4">Belongs to the peptidase S8 family.</text>
</comment>
<keyword evidence="8" id="KW-1185">Reference proteome</keyword>
<feature type="region of interest" description="Disordered" evidence="5">
    <location>
        <begin position="830"/>
        <end position="861"/>
    </location>
</feature>
<dbReference type="InterPro" id="IPR002884">
    <property type="entry name" value="P_dom"/>
</dbReference>
<dbReference type="Gene3D" id="3.40.50.200">
    <property type="entry name" value="Peptidase S8/S53 domain"/>
    <property type="match status" value="1"/>
</dbReference>
<organism evidence="7 8">
    <name type="scientific">Halomonas flagellata</name>
    <dbReference type="NCBI Taxonomy" id="2920385"/>
    <lineage>
        <taxon>Bacteria</taxon>
        <taxon>Pseudomonadati</taxon>
        <taxon>Pseudomonadota</taxon>
        <taxon>Gammaproteobacteria</taxon>
        <taxon>Oceanospirillales</taxon>
        <taxon>Halomonadaceae</taxon>
        <taxon>Halomonas</taxon>
    </lineage>
</organism>
<feature type="active site" description="Charge relay system" evidence="4">
    <location>
        <position position="261"/>
    </location>
</feature>
<keyword evidence="1 4" id="KW-0645">Protease</keyword>
<reference evidence="7 8" key="1">
    <citation type="submission" date="2022-02" db="EMBL/GenBank/DDBJ databases">
        <title>Halomonas fukangensis sp. nov., a halophilic bacterium isolated from a bulk soil of Kalidium foliatum at Fukang.</title>
        <authorList>
            <person name="Huang Y."/>
        </authorList>
    </citation>
    <scope>NUCLEOTIDE SEQUENCE [LARGE SCALE GENOMIC DNA]</scope>
    <source>
        <strain evidence="7 8">EGI 63088</strain>
    </source>
</reference>
<accession>A0ABS9RQ15</accession>
<protein>
    <submittedName>
        <fullName evidence="7">Proprotein convertase P-domain-containing protein</fullName>
    </submittedName>
</protein>
<dbReference type="InterPro" id="IPR008979">
    <property type="entry name" value="Galactose-bd-like_sf"/>
</dbReference>
<evidence type="ECO:0000256" key="1">
    <source>
        <dbReference type="ARBA" id="ARBA00022670"/>
    </source>
</evidence>
<dbReference type="PROSITE" id="PS00137">
    <property type="entry name" value="SUBTILASE_HIS"/>
    <property type="match status" value="1"/>
</dbReference>
<feature type="active site" description="Charge relay system" evidence="4">
    <location>
        <position position="214"/>
    </location>
</feature>
<keyword evidence="3 4" id="KW-0720">Serine protease</keyword>
<dbReference type="SUPFAM" id="SSF49785">
    <property type="entry name" value="Galactose-binding domain-like"/>
    <property type="match status" value="2"/>
</dbReference>
<evidence type="ECO:0000313" key="8">
    <source>
        <dbReference type="Proteomes" id="UP001202117"/>
    </source>
</evidence>
<dbReference type="EMBL" id="JAKVPY010000002">
    <property type="protein sequence ID" value="MCH4561914.1"/>
    <property type="molecule type" value="Genomic_DNA"/>
</dbReference>
<dbReference type="Pfam" id="PF00082">
    <property type="entry name" value="Peptidase_S8"/>
    <property type="match status" value="1"/>
</dbReference>
<evidence type="ECO:0000256" key="3">
    <source>
        <dbReference type="ARBA" id="ARBA00022825"/>
    </source>
</evidence>
<evidence type="ECO:0000313" key="7">
    <source>
        <dbReference type="EMBL" id="MCH4561914.1"/>
    </source>
</evidence>
<dbReference type="InterPro" id="IPR015500">
    <property type="entry name" value="Peptidase_S8_subtilisin-rel"/>
</dbReference>
<dbReference type="PROSITE" id="PS51829">
    <property type="entry name" value="P_HOMO_B"/>
    <property type="match status" value="2"/>
</dbReference>
<proteinExistence type="inferred from homology"/>
<dbReference type="PANTHER" id="PTHR42884">
    <property type="entry name" value="PROPROTEIN CONVERTASE SUBTILISIN/KEXIN-RELATED"/>
    <property type="match status" value="1"/>
</dbReference>
<gene>
    <name evidence="7" type="ORF">MKP05_02075</name>
</gene>
<dbReference type="InterPro" id="IPR022398">
    <property type="entry name" value="Peptidase_S8_His-AS"/>
</dbReference>
<evidence type="ECO:0000256" key="5">
    <source>
        <dbReference type="SAM" id="MobiDB-lite"/>
    </source>
</evidence>
<feature type="compositionally biased region" description="Basic residues" evidence="5">
    <location>
        <begin position="844"/>
        <end position="861"/>
    </location>
</feature>
<dbReference type="InterPro" id="IPR000209">
    <property type="entry name" value="Peptidase_S8/S53_dom"/>
</dbReference>
<evidence type="ECO:0000256" key="2">
    <source>
        <dbReference type="ARBA" id="ARBA00022801"/>
    </source>
</evidence>
<dbReference type="Pfam" id="PF01483">
    <property type="entry name" value="P_proprotein"/>
    <property type="match status" value="2"/>
</dbReference>
<feature type="region of interest" description="Disordered" evidence="5">
    <location>
        <begin position="508"/>
        <end position="527"/>
    </location>
</feature>
<dbReference type="RefSeq" id="WP_240566811.1">
    <property type="nucleotide sequence ID" value="NZ_JAKVPY010000002.1"/>
</dbReference>
<dbReference type="PROSITE" id="PS51892">
    <property type="entry name" value="SUBTILASE"/>
    <property type="match status" value="1"/>
</dbReference>
<feature type="domain" description="P/Homo B" evidence="6">
    <location>
        <begin position="579"/>
        <end position="704"/>
    </location>
</feature>
<dbReference type="InterPro" id="IPR023828">
    <property type="entry name" value="Peptidase_S8_Ser-AS"/>
</dbReference>
<evidence type="ECO:0000256" key="4">
    <source>
        <dbReference type="PROSITE-ProRule" id="PRU01240"/>
    </source>
</evidence>